<dbReference type="PANTHER" id="PTHR10039">
    <property type="entry name" value="AMELOGENIN"/>
    <property type="match status" value="1"/>
</dbReference>
<reference evidence="3 4" key="1">
    <citation type="submission" date="2019-12" db="EMBL/GenBank/DDBJ databases">
        <authorList>
            <person name="Floudas D."/>
            <person name="Bentzer J."/>
            <person name="Ahren D."/>
            <person name="Johansson T."/>
            <person name="Persson P."/>
            <person name="Tunlid A."/>
        </authorList>
    </citation>
    <scope>NUCLEOTIDE SEQUENCE [LARGE SCALE GENOMIC DNA]</scope>
    <source>
        <strain evidence="3 4">CBS 102.39</strain>
    </source>
</reference>
<dbReference type="InterPro" id="IPR056884">
    <property type="entry name" value="NPHP3-like_N"/>
</dbReference>
<evidence type="ECO:0000313" key="4">
    <source>
        <dbReference type="Proteomes" id="UP000521872"/>
    </source>
</evidence>
<name>A0A8H4QSW2_9AGAR</name>
<dbReference type="EMBL" id="JAACJL010000033">
    <property type="protein sequence ID" value="KAF4615757.1"/>
    <property type="molecule type" value="Genomic_DNA"/>
</dbReference>
<protein>
    <recommendedName>
        <fullName evidence="2">Nephrocystin 3-like N-terminal domain-containing protein</fullName>
    </recommendedName>
</protein>
<dbReference type="InterPro" id="IPR027417">
    <property type="entry name" value="P-loop_NTPase"/>
</dbReference>
<dbReference type="SUPFAM" id="SSF52540">
    <property type="entry name" value="P-loop containing nucleoside triphosphate hydrolases"/>
    <property type="match status" value="1"/>
</dbReference>
<dbReference type="Pfam" id="PF24883">
    <property type="entry name" value="NPHP3_N"/>
    <property type="match status" value="1"/>
</dbReference>
<dbReference type="PANTHER" id="PTHR10039:SF14">
    <property type="entry name" value="NACHT DOMAIN-CONTAINING PROTEIN"/>
    <property type="match status" value="1"/>
</dbReference>
<organism evidence="3 4">
    <name type="scientific">Agrocybe pediades</name>
    <dbReference type="NCBI Taxonomy" id="84607"/>
    <lineage>
        <taxon>Eukaryota</taxon>
        <taxon>Fungi</taxon>
        <taxon>Dikarya</taxon>
        <taxon>Basidiomycota</taxon>
        <taxon>Agaricomycotina</taxon>
        <taxon>Agaricomycetes</taxon>
        <taxon>Agaricomycetidae</taxon>
        <taxon>Agaricales</taxon>
        <taxon>Agaricineae</taxon>
        <taxon>Strophariaceae</taxon>
        <taxon>Agrocybe</taxon>
    </lineage>
</organism>
<keyword evidence="1" id="KW-0677">Repeat</keyword>
<gene>
    <name evidence="3" type="ORF">D9613_012426</name>
</gene>
<evidence type="ECO:0000256" key="1">
    <source>
        <dbReference type="ARBA" id="ARBA00022737"/>
    </source>
</evidence>
<accession>A0A8H4QSW2</accession>
<dbReference type="AlphaFoldDB" id="A0A8H4QSW2"/>
<proteinExistence type="predicted"/>
<feature type="domain" description="Nephrocystin 3-like N-terminal" evidence="2">
    <location>
        <begin position="115"/>
        <end position="271"/>
    </location>
</feature>
<comment type="caution">
    <text evidence="3">The sequence shown here is derived from an EMBL/GenBank/DDBJ whole genome shotgun (WGS) entry which is preliminary data.</text>
</comment>
<evidence type="ECO:0000259" key="2">
    <source>
        <dbReference type="Pfam" id="PF24883"/>
    </source>
</evidence>
<keyword evidence="4" id="KW-1185">Reference proteome</keyword>
<evidence type="ECO:0000313" key="3">
    <source>
        <dbReference type="EMBL" id="KAF4615757.1"/>
    </source>
</evidence>
<dbReference type="Proteomes" id="UP000521872">
    <property type="component" value="Unassembled WGS sequence"/>
</dbReference>
<sequence>MMLCRLVSLPSTPIAMDTNSPRPLHVPLFSPQTLVMGGTITQVLGNYNEFNGVQGFTALAKGGFERLSEASAPSAFHDSGDSHVQPKCHPNTRVAVLNSIVDSITERRQPAAAATSSSASFICLTGPAGAGKSAIASTIAGRCHDEGLLLASFFFRLGDQTRNNMRPFFATIAYQICLAIPQARNEIVASVERDPLIFRKSLSVQFNTLLVNPIIHLLKGGLFDVPSGPCCIVIDGLDECVDKKARCELLEVLASGITRTSLPFVFLIASRPEHDITSLLNSRSFAAISQKIYLDEKYLPDDDIRLYLRDSFNTIKMDHPSKNLIPHPWPCDNILNELVQKASGQFIYATTVVKYVSSSRHNPVKRLGLLLDLPSDHKDMPFAELDELYKHILSAVEDIESLIQILSFFWLTDPVCPLDYVDIMLQRKTEDVIPLLSDLASLLDVELDFRTFTQGQSIYKVKAALRFIALNFRKPFAKDVILHSLSVFSIHRLHGVMMVNVLGVETSFRLQNLVDSVILFLKELQPCTVSEPIHDVHPHLFEECLRCALLEIYLDPGLRRLRTLWLDPGPSVMAPQADEDRRTTRKLLAGVLELREKSHLERKE</sequence>
<dbReference type="Gene3D" id="3.40.50.300">
    <property type="entry name" value="P-loop containing nucleotide triphosphate hydrolases"/>
    <property type="match status" value="1"/>
</dbReference>